<dbReference type="InterPro" id="IPR036736">
    <property type="entry name" value="ACP-like_sf"/>
</dbReference>
<dbReference type="Gene3D" id="3.40.50.1820">
    <property type="entry name" value="alpha/beta hydrolase"/>
    <property type="match status" value="1"/>
</dbReference>
<gene>
    <name evidence="10" type="ORF">MVEN_02005300</name>
</gene>
<dbReference type="CDD" id="cd00833">
    <property type="entry name" value="PKS"/>
    <property type="match status" value="1"/>
</dbReference>
<protein>
    <submittedName>
        <fullName evidence="10">Non-reducing polyketide synthase terA</fullName>
    </submittedName>
</protein>
<dbReference type="PROSITE" id="PS00012">
    <property type="entry name" value="PHOSPHOPANTETHEINE"/>
    <property type="match status" value="1"/>
</dbReference>
<dbReference type="Gene3D" id="3.10.129.110">
    <property type="entry name" value="Polyketide synthase dehydratase"/>
    <property type="match status" value="1"/>
</dbReference>
<evidence type="ECO:0000256" key="6">
    <source>
        <dbReference type="PROSITE-ProRule" id="PRU01363"/>
    </source>
</evidence>
<dbReference type="InterPro" id="IPR050091">
    <property type="entry name" value="PKS_NRPS_Biosynth_Enz"/>
</dbReference>
<dbReference type="PROSITE" id="PS52004">
    <property type="entry name" value="KS3_2"/>
    <property type="match status" value="1"/>
</dbReference>
<dbReference type="GO" id="GO:0006633">
    <property type="term" value="P:fatty acid biosynthetic process"/>
    <property type="evidence" value="ECO:0007669"/>
    <property type="project" value="InterPro"/>
</dbReference>
<dbReference type="SUPFAM" id="SSF53901">
    <property type="entry name" value="Thiolase-like"/>
    <property type="match status" value="1"/>
</dbReference>
<dbReference type="InterPro" id="IPR016039">
    <property type="entry name" value="Thiolase-like"/>
</dbReference>
<dbReference type="InterPro" id="IPR049900">
    <property type="entry name" value="PKS_mFAS_DH"/>
</dbReference>
<dbReference type="Gene3D" id="3.30.70.250">
    <property type="entry name" value="Malonyl-CoA ACP transacylase, ACP-binding"/>
    <property type="match status" value="1"/>
</dbReference>
<feature type="domain" description="Carrier" evidence="7">
    <location>
        <begin position="1598"/>
        <end position="1673"/>
    </location>
</feature>
<dbReference type="Gene3D" id="3.40.366.10">
    <property type="entry name" value="Malonyl-Coenzyme A Acyl Carrier Protein, domain 2"/>
    <property type="match status" value="3"/>
</dbReference>
<dbReference type="InterPro" id="IPR020802">
    <property type="entry name" value="TesA-like"/>
</dbReference>
<feature type="region of interest" description="C-terminal hotdog fold" evidence="6">
    <location>
        <begin position="1418"/>
        <end position="1563"/>
    </location>
</feature>
<comment type="pathway">
    <text evidence="1">Secondary metabolite biosynthesis.</text>
</comment>
<evidence type="ECO:0000256" key="2">
    <source>
        <dbReference type="ARBA" id="ARBA00022450"/>
    </source>
</evidence>
<dbReference type="GO" id="GO:0004312">
    <property type="term" value="F:fatty acid synthase activity"/>
    <property type="evidence" value="ECO:0007669"/>
    <property type="project" value="TreeGrafter"/>
</dbReference>
<dbReference type="PANTHER" id="PTHR43775">
    <property type="entry name" value="FATTY ACID SYNTHASE"/>
    <property type="match status" value="1"/>
</dbReference>
<keyword evidence="2" id="KW-0596">Phosphopantetheine</keyword>
<dbReference type="SMART" id="SM00825">
    <property type="entry name" value="PKS_KS"/>
    <property type="match status" value="1"/>
</dbReference>
<dbReference type="EMBL" id="JACAZI010000021">
    <property type="protein sequence ID" value="KAF7337824.1"/>
    <property type="molecule type" value="Genomic_DNA"/>
</dbReference>
<dbReference type="SMART" id="SM00827">
    <property type="entry name" value="PKS_AT"/>
    <property type="match status" value="1"/>
</dbReference>
<evidence type="ECO:0000259" key="7">
    <source>
        <dbReference type="PROSITE" id="PS50075"/>
    </source>
</evidence>
<name>A0A8H7CHG8_9AGAR</name>
<keyword evidence="11" id="KW-1185">Reference proteome</keyword>
<evidence type="ECO:0000256" key="3">
    <source>
        <dbReference type="ARBA" id="ARBA00022553"/>
    </source>
</evidence>
<dbReference type="Pfam" id="PF00550">
    <property type="entry name" value="PP-binding"/>
    <property type="match status" value="2"/>
</dbReference>
<feature type="domain" description="Ketosynthase family 3 (KS3)" evidence="8">
    <location>
        <begin position="391"/>
        <end position="803"/>
    </location>
</feature>
<dbReference type="InterPro" id="IPR014043">
    <property type="entry name" value="Acyl_transferase_dom"/>
</dbReference>
<dbReference type="PROSITE" id="PS00606">
    <property type="entry name" value="KS3_1"/>
    <property type="match status" value="1"/>
</dbReference>
<keyword evidence="3" id="KW-0597">Phosphoprotein</keyword>
<dbReference type="InterPro" id="IPR020841">
    <property type="entry name" value="PKS_Beta-ketoAc_synthase_dom"/>
</dbReference>
<comment type="caution">
    <text evidence="6">Lacks conserved residue(s) required for the propagation of feature annotation.</text>
</comment>
<dbReference type="PROSITE" id="PS52019">
    <property type="entry name" value="PKS_MFAS_DH"/>
    <property type="match status" value="1"/>
</dbReference>
<dbReference type="InterPro" id="IPR014030">
    <property type="entry name" value="Ketoacyl_synth_N"/>
</dbReference>
<dbReference type="InterPro" id="IPR016035">
    <property type="entry name" value="Acyl_Trfase/lysoPLipase"/>
</dbReference>
<dbReference type="Pfam" id="PF00109">
    <property type="entry name" value="ketoacyl-synt"/>
    <property type="match status" value="1"/>
</dbReference>
<keyword evidence="5" id="KW-0843">Virulence</keyword>
<proteinExistence type="predicted"/>
<evidence type="ECO:0000259" key="9">
    <source>
        <dbReference type="PROSITE" id="PS52019"/>
    </source>
</evidence>
<dbReference type="Pfam" id="PF16073">
    <property type="entry name" value="SAT"/>
    <property type="match status" value="1"/>
</dbReference>
<dbReference type="PANTHER" id="PTHR43775:SF37">
    <property type="entry name" value="SI:DKEY-61P9.11"/>
    <property type="match status" value="1"/>
</dbReference>
<dbReference type="GO" id="GO:0044550">
    <property type="term" value="P:secondary metabolite biosynthetic process"/>
    <property type="evidence" value="ECO:0007669"/>
    <property type="project" value="TreeGrafter"/>
</dbReference>
<organism evidence="10 11">
    <name type="scientific">Mycena venus</name>
    <dbReference type="NCBI Taxonomy" id="2733690"/>
    <lineage>
        <taxon>Eukaryota</taxon>
        <taxon>Fungi</taxon>
        <taxon>Dikarya</taxon>
        <taxon>Basidiomycota</taxon>
        <taxon>Agaricomycotina</taxon>
        <taxon>Agaricomycetes</taxon>
        <taxon>Agaricomycetidae</taxon>
        <taxon>Agaricales</taxon>
        <taxon>Marasmiineae</taxon>
        <taxon>Mycenaceae</taxon>
        <taxon>Mycena</taxon>
    </lineage>
</organism>
<dbReference type="Pfam" id="PF02801">
    <property type="entry name" value="Ketoacyl-synt_C"/>
    <property type="match status" value="1"/>
</dbReference>
<dbReference type="InterPro" id="IPR042104">
    <property type="entry name" value="PKS_dehydratase_sf"/>
</dbReference>
<evidence type="ECO:0000313" key="11">
    <source>
        <dbReference type="Proteomes" id="UP000620124"/>
    </source>
</evidence>
<dbReference type="Pfam" id="PF00698">
    <property type="entry name" value="Acyl_transf_1"/>
    <property type="match status" value="1"/>
</dbReference>
<dbReference type="InterPro" id="IPR016036">
    <property type="entry name" value="Malonyl_transacylase_ACP-bd"/>
</dbReference>
<dbReference type="SUPFAM" id="SSF53474">
    <property type="entry name" value="alpha/beta-Hydrolases"/>
    <property type="match status" value="1"/>
</dbReference>
<evidence type="ECO:0000259" key="8">
    <source>
        <dbReference type="PROSITE" id="PS52004"/>
    </source>
</evidence>
<keyword evidence="4" id="KW-0808">Transferase</keyword>
<evidence type="ECO:0000256" key="5">
    <source>
        <dbReference type="ARBA" id="ARBA00023026"/>
    </source>
</evidence>
<evidence type="ECO:0000313" key="10">
    <source>
        <dbReference type="EMBL" id="KAF7337824.1"/>
    </source>
</evidence>
<sequence length="2074" mass="224592">MDIPIFAGQGTATSASRAQALQDARSSSGETLLSACLETFHAELSSLPPHELSQTGIDLQADFKSRDSLLEPPVEYLHNPIMSGTTLFLFQSLRYLSFVESTGANESSMTPFSDVFKRCRNVLGFSSGIVPACVAASSSDLSSYISYAVQAYRLAVWIGVRTQSYCTTVLENAAVSSIDRTHSPWSVVILGISKKEAEQLLQEFQAARSPSTTSLYITAVMAGSSGVTISGRPEFLEEFSRMLGPEYVVHKTTLDTLYHSPLHASGNGARDAVLADISRRGIKFPGFEDLKMPIQSTFSGDFLSRRTPPQGSRLIELVVDMILTQPVNWDLVMVKMVESLPDTVSVRFLNFGPGTGLLKAIKRAFPTQERVSSVDVTRCVQASAPHVRAKQEPIAIVGMAVNLPGAPNTAKLWEVLENGLNTLSNIPEHRFTVKDYNGAKYPKRQMKARTGNFLDNVDEFDHRFFKISPRESKSMDPQQRILLHTAYEALEDSGYVPNATQTSRPEKFGCYIGVATGDYVQNLRDEIDVYYSTGTLRAFLSGRISFAMQLSGPSMVVDTACSSSNVAVYQGARALMNRDCDSALVGGVNTISSPDMFLGLDRGHFLSSTGQCKAFDASADGYSRSEGCGVFILKRLRDAIAENDNILGVIRGIEVNQSGLAHSITYPHAATQAALFRKVLETSGIDPSRVNVVEAHGTGTQAGDPNEMESLRSVLAVNRAPNNPLHITSVKANIGHLEAAIGSSPRQISLKNLNPLITPLEADNIIIDKMHAPWMPSHEGMARIAMLNNFGAAGSNTALLLEEHVRPSSPTSTNDASFVFGLSAKTVPALDKLRARYIDWLRSPASTGVSLSDIAYTATARRQIFSCRLAFSASTRAEVIKELGRAVAVFNVNEQPSSDLAQAVFVFSGQGSQYLGMGRRLYEDFPLFRGCIDECQAILTASGFPGVLPIILGATSDGSGGGLSALEEFEAYQTAILALEYGLAKLWISWGLAPVAVVGHSLGEYAALVTAAVLTLKEALLIVANRGHLMVQKCAVHSTAMIAVNLDPAAIEASLFQSSNSNFSDLTIACYNSPVDCVLSGPLEQLLAFKAHLDSEVRCKCVLISVPFGYHSAAMVPLVEDLTTIAKRVAGLRPPTIPIVSNVLGAVVFPGDASVFTAEYFARHCTEPVQFDRGVRSLVSLPEFRKVDAWIEIGPHTTCLPMLKANPALFKDTPLPRVATQAPAAVRHPRGESGAALHLKLQPSVARGTKFWVPYQEPAPAPVVDPAAEDPEARYLITEYSMLHKWAQHPATDNDFVSIFETPITSVYIELVLAGVDLSGRHLGTSHHDSHVVLRRTEFEKPLVYDESVARTVFTKIALAKDQGTFAVSSHVASSGEESVVHVRGEFKYQSTLHTTSKFVHALPVITRHIAAVVQPCVQSGNPPPEVFSTRTAYEVIFPRVVDYAALYHTIQALTVDAKITTAARSSYTPFGWTRSCTSRGFVANLQGGIEDAYICTQVGAVKVIPALVNNDRPYLVYCNNAWLPDEGVMLGEAYAVQIAEPRRIVAHMKGMHFRRLRLNSLKKSLAHAAGKPVLRTPQPARVANPESSGSLSPPPVADVEAIVLKLIADCCDIPASSVDVHVDLASMGVDSMLSIEILGALRSTFSGAGLDSRALSFCTTVADIIREVDSKVRCAPFLRMTHTMSEETFSSSRTLLDDKTLDSIPEVTLDVIRILSSVLEVSVDSLTLDADLNALGLDSMTAIEALHVLKTEFGLALPSDFFIWCSTPRAIQAYIRASGPKSAPKVAAPFPVTFSGVKPITLEEGPQPADAPLSLSLGRITMALQLHTVPVPIQRPETSGRLPLFFIHDGSGLVSYYDRLSFLDRAIWGIHNPRFVSRRGWDSLVDMAAAYVEYILSTTSGPLLLGGWSFGGVAAYEIALQLTSRGIQVKGILLIDSPSPINHIPLSDSLIDTVVELDARPTHSELSALVKKQFSMNARILGKYVPHATASLCPPLVLLRSSDPFWPKGVADIPTWLSDRSDPRTSVAGWQSLAHCSVKVLDIPGHHFQAFHPSNIAELSLRIADGCEYLEGL</sequence>
<dbReference type="InterPro" id="IPR006162">
    <property type="entry name" value="Ppantetheine_attach_site"/>
</dbReference>
<dbReference type="SUPFAM" id="SSF52151">
    <property type="entry name" value="FabD/lysophospholipase-like"/>
    <property type="match status" value="2"/>
</dbReference>
<dbReference type="Gene3D" id="3.40.47.10">
    <property type="match status" value="1"/>
</dbReference>
<feature type="domain" description="PKS/mFAS DH" evidence="9">
    <location>
        <begin position="1256"/>
        <end position="1563"/>
    </location>
</feature>
<comment type="caution">
    <text evidence="10">The sequence shown here is derived from an EMBL/GenBank/DDBJ whole genome shotgun (WGS) entry which is preliminary data.</text>
</comment>
<dbReference type="InterPro" id="IPR020806">
    <property type="entry name" value="PKS_PP-bd"/>
</dbReference>
<dbReference type="InterPro" id="IPR029058">
    <property type="entry name" value="AB_hydrolase_fold"/>
</dbReference>
<dbReference type="InterPro" id="IPR001031">
    <property type="entry name" value="Thioesterase"/>
</dbReference>
<dbReference type="Gene3D" id="1.10.1200.10">
    <property type="entry name" value="ACP-like"/>
    <property type="match status" value="2"/>
</dbReference>
<dbReference type="InterPro" id="IPR032088">
    <property type="entry name" value="SAT"/>
</dbReference>
<dbReference type="SUPFAM" id="SSF55048">
    <property type="entry name" value="Probable ACP-binding domain of malonyl-CoA ACP transacylase"/>
    <property type="match status" value="1"/>
</dbReference>
<dbReference type="PROSITE" id="PS50075">
    <property type="entry name" value="CARRIER"/>
    <property type="match status" value="2"/>
</dbReference>
<dbReference type="InterPro" id="IPR018201">
    <property type="entry name" value="Ketoacyl_synth_AS"/>
</dbReference>
<evidence type="ECO:0000256" key="4">
    <source>
        <dbReference type="ARBA" id="ARBA00022679"/>
    </source>
</evidence>
<dbReference type="GO" id="GO:0004315">
    <property type="term" value="F:3-oxoacyl-[acyl-carrier-protein] synthase activity"/>
    <property type="evidence" value="ECO:0007669"/>
    <property type="project" value="InterPro"/>
</dbReference>
<dbReference type="SMART" id="SM00823">
    <property type="entry name" value="PKS_PP"/>
    <property type="match status" value="2"/>
</dbReference>
<dbReference type="SMART" id="SM00824">
    <property type="entry name" value="PKS_TE"/>
    <property type="match status" value="1"/>
</dbReference>
<dbReference type="Proteomes" id="UP000620124">
    <property type="component" value="Unassembled WGS sequence"/>
</dbReference>
<dbReference type="InterPro" id="IPR009081">
    <property type="entry name" value="PP-bd_ACP"/>
</dbReference>
<dbReference type="Pfam" id="PF00975">
    <property type="entry name" value="Thioesterase"/>
    <property type="match status" value="1"/>
</dbReference>
<dbReference type="Gene3D" id="3.30.70.3290">
    <property type="match status" value="1"/>
</dbReference>
<dbReference type="SUPFAM" id="SSF47336">
    <property type="entry name" value="ACP-like"/>
    <property type="match status" value="2"/>
</dbReference>
<accession>A0A8H7CHG8</accession>
<dbReference type="InterPro" id="IPR014031">
    <property type="entry name" value="Ketoacyl_synth_C"/>
</dbReference>
<reference evidence="10" key="1">
    <citation type="submission" date="2020-05" db="EMBL/GenBank/DDBJ databases">
        <title>Mycena genomes resolve the evolution of fungal bioluminescence.</title>
        <authorList>
            <person name="Tsai I.J."/>
        </authorList>
    </citation>
    <scope>NUCLEOTIDE SEQUENCE</scope>
    <source>
        <strain evidence="10">CCC161011</strain>
    </source>
</reference>
<dbReference type="InterPro" id="IPR001227">
    <property type="entry name" value="Ac_transferase_dom_sf"/>
</dbReference>
<dbReference type="OrthoDB" id="329835at2759"/>
<feature type="region of interest" description="N-terminal hotdog fold" evidence="6">
    <location>
        <begin position="1256"/>
        <end position="1394"/>
    </location>
</feature>
<feature type="domain" description="Carrier" evidence="7">
    <location>
        <begin position="1703"/>
        <end position="1780"/>
    </location>
</feature>
<evidence type="ECO:0000256" key="1">
    <source>
        <dbReference type="ARBA" id="ARBA00005179"/>
    </source>
</evidence>
<dbReference type="Pfam" id="PF22621">
    <property type="entry name" value="CurL-like_PKS_C"/>
    <property type="match status" value="1"/>
</dbReference>
<dbReference type="GO" id="GO:0031177">
    <property type="term" value="F:phosphopantetheine binding"/>
    <property type="evidence" value="ECO:0007669"/>
    <property type="project" value="InterPro"/>
</dbReference>